<evidence type="ECO:0000259" key="2">
    <source>
        <dbReference type="SMART" id="SM00934"/>
    </source>
</evidence>
<dbReference type="Pfam" id="PF00215">
    <property type="entry name" value="OMPdecase"/>
    <property type="match status" value="1"/>
</dbReference>
<dbReference type="RefSeq" id="WP_158546697.1">
    <property type="nucleotide sequence ID" value="NZ_QPJC01000007.1"/>
</dbReference>
<dbReference type="SUPFAM" id="SSF51366">
    <property type="entry name" value="Ribulose-phoshate binding barrel"/>
    <property type="match status" value="1"/>
</dbReference>
<dbReference type="InterPro" id="IPR001754">
    <property type="entry name" value="OMPdeCOase_dom"/>
</dbReference>
<dbReference type="PANTHER" id="PTHR35039">
    <property type="entry name" value="3-KETO-L-GULONATE-6-PHOSPHATE DECARBOXYLASE SGBH-RELATED"/>
    <property type="match status" value="1"/>
</dbReference>
<name>A0A368VNA7_9ACTN</name>
<proteinExistence type="predicted"/>
<evidence type="ECO:0000313" key="4">
    <source>
        <dbReference type="Proteomes" id="UP000253495"/>
    </source>
</evidence>
<organism evidence="3 4">
    <name type="scientific">Halopolyspora algeriensis</name>
    <dbReference type="NCBI Taxonomy" id="1500506"/>
    <lineage>
        <taxon>Bacteria</taxon>
        <taxon>Bacillati</taxon>
        <taxon>Actinomycetota</taxon>
        <taxon>Actinomycetes</taxon>
        <taxon>Actinomycetes incertae sedis</taxon>
        <taxon>Halopolyspora</taxon>
    </lineage>
</organism>
<evidence type="ECO:0000313" key="3">
    <source>
        <dbReference type="EMBL" id="RCW43201.1"/>
    </source>
</evidence>
<keyword evidence="4" id="KW-1185">Reference proteome</keyword>
<dbReference type="Proteomes" id="UP000253495">
    <property type="component" value="Unassembled WGS sequence"/>
</dbReference>
<keyword evidence="1" id="KW-0456">Lyase</keyword>
<reference evidence="3 4" key="1">
    <citation type="submission" date="2018-07" db="EMBL/GenBank/DDBJ databases">
        <title>Genomic Encyclopedia of Type Strains, Phase III (KMG-III): the genomes of soil and plant-associated and newly described type strains.</title>
        <authorList>
            <person name="Whitman W."/>
        </authorList>
    </citation>
    <scope>NUCLEOTIDE SEQUENCE [LARGE SCALE GENOMIC DNA]</scope>
    <source>
        <strain evidence="3 4">CECT 8575</strain>
    </source>
</reference>
<protein>
    <submittedName>
        <fullName evidence="3">3-hexulose-6-phosphate synthase</fullName>
    </submittedName>
</protein>
<dbReference type="InterPro" id="IPR013785">
    <property type="entry name" value="Aldolase_TIM"/>
</dbReference>
<sequence>MRLQIALDRLDLDVATRVAAQVADHTDWIEVGTSLIKRYGMLSVREVVAAAGTVPVLADLKTADDAATEFGMAFDAGARGATVLASATEATIDRSTELARQAGAEVVLDLLAVSQQRRDTLLDRLPADVIFAAHLGKDAQNAGGGAEELLGSWTRGRRIAVAGGLAESTLARLVDTHSDLRAIVGSAVTGAADPATSAERLSTMVKGKQTR</sequence>
<evidence type="ECO:0000256" key="1">
    <source>
        <dbReference type="ARBA" id="ARBA00023239"/>
    </source>
</evidence>
<dbReference type="Gene3D" id="3.20.20.70">
    <property type="entry name" value="Aldolase class I"/>
    <property type="match status" value="1"/>
</dbReference>
<comment type="caution">
    <text evidence="3">The sequence shown here is derived from an EMBL/GenBank/DDBJ whole genome shotgun (WGS) entry which is preliminary data.</text>
</comment>
<gene>
    <name evidence="3" type="ORF">DFQ14_10790</name>
</gene>
<dbReference type="AlphaFoldDB" id="A0A368VNA7"/>
<dbReference type="GO" id="GO:0033982">
    <property type="term" value="F:3-dehydro-L-gulonate-6-phosphate decarboxylase activity"/>
    <property type="evidence" value="ECO:0007669"/>
    <property type="project" value="TreeGrafter"/>
</dbReference>
<dbReference type="InterPro" id="IPR011060">
    <property type="entry name" value="RibuloseP-bd_barrel"/>
</dbReference>
<dbReference type="GO" id="GO:0019854">
    <property type="term" value="P:L-ascorbic acid catabolic process"/>
    <property type="evidence" value="ECO:0007669"/>
    <property type="project" value="TreeGrafter"/>
</dbReference>
<dbReference type="SMART" id="SM00934">
    <property type="entry name" value="OMPdecase"/>
    <property type="match status" value="1"/>
</dbReference>
<dbReference type="GO" id="GO:0004590">
    <property type="term" value="F:orotidine-5'-phosphate decarboxylase activity"/>
    <property type="evidence" value="ECO:0007669"/>
    <property type="project" value="InterPro"/>
</dbReference>
<dbReference type="PANTHER" id="PTHR35039:SF3">
    <property type="entry name" value="3-KETO-L-GULONATE-6-PHOSPHATE DECARBOXYLASE SGBH-RELATED"/>
    <property type="match status" value="1"/>
</dbReference>
<dbReference type="GO" id="GO:0006207">
    <property type="term" value="P:'de novo' pyrimidine nucleobase biosynthetic process"/>
    <property type="evidence" value="ECO:0007669"/>
    <property type="project" value="InterPro"/>
</dbReference>
<accession>A0A368VNA7</accession>
<feature type="domain" description="Orotidine 5'-phosphate decarboxylase" evidence="2">
    <location>
        <begin position="2"/>
        <end position="201"/>
    </location>
</feature>
<dbReference type="EMBL" id="QPJC01000007">
    <property type="protein sequence ID" value="RCW43201.1"/>
    <property type="molecule type" value="Genomic_DNA"/>
</dbReference>